<reference evidence="2 3" key="1">
    <citation type="submission" date="2024-01" db="EMBL/GenBank/DDBJ databases">
        <title>The genomes of 5 underutilized Papilionoideae crops provide insights into root nodulation and disease resistanc.</title>
        <authorList>
            <person name="Jiang F."/>
        </authorList>
    </citation>
    <scope>NUCLEOTIDE SEQUENCE [LARGE SCALE GENOMIC DNA]</scope>
    <source>
        <strain evidence="2">LVBAO_FW01</strain>
        <tissue evidence="2">Leaves</tissue>
    </source>
</reference>
<keyword evidence="3" id="KW-1185">Reference proteome</keyword>
<evidence type="ECO:0000313" key="2">
    <source>
        <dbReference type="EMBL" id="KAK7351554.1"/>
    </source>
</evidence>
<proteinExistence type="predicted"/>
<dbReference type="AlphaFoldDB" id="A0AAN9MBN1"/>
<name>A0AAN9MBN1_CANGL</name>
<gene>
    <name evidence="2" type="ORF">VNO77_11098</name>
</gene>
<accession>A0AAN9MBN1</accession>
<protein>
    <submittedName>
        <fullName evidence="2">Uncharacterized protein</fullName>
    </submittedName>
</protein>
<keyword evidence="1" id="KW-0472">Membrane</keyword>
<evidence type="ECO:0000313" key="3">
    <source>
        <dbReference type="Proteomes" id="UP001367508"/>
    </source>
</evidence>
<sequence>MGSVCWLAFLYQRMRIGLLPCACFHKVQCNVVSGVYMVVTTRMVELDFPKWVFGLWRTWLGLWLAVSFQEEERSSPALLFSFALWNKFFISLHNNLPSSNFTLYLIYLYFLLSLSLIFQLSKD</sequence>
<evidence type="ECO:0000256" key="1">
    <source>
        <dbReference type="SAM" id="Phobius"/>
    </source>
</evidence>
<feature type="transmembrane region" description="Helical" evidence="1">
    <location>
        <begin position="102"/>
        <end position="120"/>
    </location>
</feature>
<dbReference type="Proteomes" id="UP001367508">
    <property type="component" value="Unassembled WGS sequence"/>
</dbReference>
<comment type="caution">
    <text evidence="2">The sequence shown here is derived from an EMBL/GenBank/DDBJ whole genome shotgun (WGS) entry which is preliminary data.</text>
</comment>
<keyword evidence="1" id="KW-0812">Transmembrane</keyword>
<dbReference type="EMBL" id="JAYMYQ010000002">
    <property type="protein sequence ID" value="KAK7351554.1"/>
    <property type="molecule type" value="Genomic_DNA"/>
</dbReference>
<keyword evidence="1" id="KW-1133">Transmembrane helix</keyword>
<organism evidence="2 3">
    <name type="scientific">Canavalia gladiata</name>
    <name type="common">Sword bean</name>
    <name type="synonym">Dolichos gladiatus</name>
    <dbReference type="NCBI Taxonomy" id="3824"/>
    <lineage>
        <taxon>Eukaryota</taxon>
        <taxon>Viridiplantae</taxon>
        <taxon>Streptophyta</taxon>
        <taxon>Embryophyta</taxon>
        <taxon>Tracheophyta</taxon>
        <taxon>Spermatophyta</taxon>
        <taxon>Magnoliopsida</taxon>
        <taxon>eudicotyledons</taxon>
        <taxon>Gunneridae</taxon>
        <taxon>Pentapetalae</taxon>
        <taxon>rosids</taxon>
        <taxon>fabids</taxon>
        <taxon>Fabales</taxon>
        <taxon>Fabaceae</taxon>
        <taxon>Papilionoideae</taxon>
        <taxon>50 kb inversion clade</taxon>
        <taxon>NPAAA clade</taxon>
        <taxon>indigoferoid/millettioid clade</taxon>
        <taxon>Phaseoleae</taxon>
        <taxon>Canavalia</taxon>
    </lineage>
</organism>